<dbReference type="Pfam" id="PF00072">
    <property type="entry name" value="Response_reg"/>
    <property type="match status" value="1"/>
</dbReference>
<feature type="domain" description="HTH luxR-type" evidence="4">
    <location>
        <begin position="147"/>
        <end position="212"/>
    </location>
</feature>
<dbReference type="InterPro" id="IPR051015">
    <property type="entry name" value="EvgA-like"/>
</dbReference>
<dbReference type="InterPro" id="IPR000792">
    <property type="entry name" value="Tscrpt_reg_LuxR_C"/>
</dbReference>
<dbReference type="OrthoDB" id="3374006at2"/>
<dbReference type="SUPFAM" id="SSF46894">
    <property type="entry name" value="C-terminal effector domain of the bipartite response regulators"/>
    <property type="match status" value="1"/>
</dbReference>
<protein>
    <submittedName>
        <fullName evidence="6">Transcriptional activator protein ExaE</fullName>
    </submittedName>
</protein>
<dbReference type="PRINTS" id="PR00038">
    <property type="entry name" value="HTHLUXR"/>
</dbReference>
<dbReference type="InterPro" id="IPR016032">
    <property type="entry name" value="Sig_transdc_resp-reg_C-effctor"/>
</dbReference>
<feature type="modified residue" description="4-aspartylphosphate" evidence="3">
    <location>
        <position position="58"/>
    </location>
</feature>
<sequence>MNTNAPHAIVIDDHPLVARGIANFLTSHCHFEQAHAVSNVATLWQQLQHHTPQLIVLDFWLPEGTSLPLLKQLHEQYPKTAVLIISADDDAAIQNKVCTMGASGFIHKQESPDVFAQVVATLLMGKTWFQSSADCIQRNVQPKEIPVTAAELGLTARQGEVLIMVLMGLPNKRIAQKLSLSEQTVKEHVTCILERLQVKTRIEIITKLRGRRVE</sequence>
<dbReference type="InterPro" id="IPR058245">
    <property type="entry name" value="NreC/VraR/RcsB-like_REC"/>
</dbReference>
<keyword evidence="2" id="KW-0238">DNA-binding</keyword>
<dbReference type="Pfam" id="PF00196">
    <property type="entry name" value="GerE"/>
    <property type="match status" value="1"/>
</dbReference>
<dbReference type="GO" id="GO:0003677">
    <property type="term" value="F:DNA binding"/>
    <property type="evidence" value="ECO:0007669"/>
    <property type="project" value="UniProtKB-KW"/>
</dbReference>
<evidence type="ECO:0000313" key="6">
    <source>
        <dbReference type="EMBL" id="AXF86198.1"/>
    </source>
</evidence>
<evidence type="ECO:0000313" key="7">
    <source>
        <dbReference type="Proteomes" id="UP000252182"/>
    </source>
</evidence>
<evidence type="ECO:0000259" key="5">
    <source>
        <dbReference type="PROSITE" id="PS50110"/>
    </source>
</evidence>
<dbReference type="PANTHER" id="PTHR45566:SF1">
    <property type="entry name" value="HTH-TYPE TRANSCRIPTIONAL REGULATOR YHJB-RELATED"/>
    <property type="match status" value="1"/>
</dbReference>
<dbReference type="Proteomes" id="UP000252182">
    <property type="component" value="Chromosome"/>
</dbReference>
<dbReference type="PROSITE" id="PS50043">
    <property type="entry name" value="HTH_LUXR_2"/>
    <property type="match status" value="1"/>
</dbReference>
<dbReference type="InterPro" id="IPR011006">
    <property type="entry name" value="CheY-like_superfamily"/>
</dbReference>
<dbReference type="SMART" id="SM00448">
    <property type="entry name" value="REC"/>
    <property type="match status" value="1"/>
</dbReference>
<evidence type="ECO:0000256" key="3">
    <source>
        <dbReference type="PROSITE-ProRule" id="PRU00169"/>
    </source>
</evidence>
<dbReference type="PROSITE" id="PS50110">
    <property type="entry name" value="RESPONSE_REGULATORY"/>
    <property type="match status" value="1"/>
</dbReference>
<name>A0A345DCW0_9BURK</name>
<accession>A0A345DCW0</accession>
<dbReference type="CDD" id="cd17535">
    <property type="entry name" value="REC_NarL-like"/>
    <property type="match status" value="1"/>
</dbReference>
<dbReference type="SUPFAM" id="SSF52172">
    <property type="entry name" value="CheY-like"/>
    <property type="match status" value="1"/>
</dbReference>
<evidence type="ECO:0000256" key="1">
    <source>
        <dbReference type="ARBA" id="ARBA00022553"/>
    </source>
</evidence>
<evidence type="ECO:0000259" key="4">
    <source>
        <dbReference type="PROSITE" id="PS50043"/>
    </source>
</evidence>
<dbReference type="PANTHER" id="PTHR45566">
    <property type="entry name" value="HTH-TYPE TRANSCRIPTIONAL REGULATOR YHJB-RELATED"/>
    <property type="match status" value="1"/>
</dbReference>
<keyword evidence="1 3" id="KW-0597">Phosphoprotein</keyword>
<reference evidence="7" key="1">
    <citation type="submission" date="2018-07" db="EMBL/GenBank/DDBJ databases">
        <authorList>
            <person name="Kim H."/>
        </authorList>
    </citation>
    <scope>NUCLEOTIDE SEQUENCE [LARGE SCALE GENOMIC DNA]</scope>
    <source>
        <strain evidence="7">F02</strain>
    </source>
</reference>
<dbReference type="GO" id="GO:0000160">
    <property type="term" value="P:phosphorelay signal transduction system"/>
    <property type="evidence" value="ECO:0007669"/>
    <property type="project" value="InterPro"/>
</dbReference>
<keyword evidence="7" id="KW-1185">Reference proteome</keyword>
<dbReference type="KEGG" id="hyf:DTO96_101944"/>
<organism evidence="6 7">
    <name type="scientific">Ephemeroptericola cinctiostellae</name>
    <dbReference type="NCBI Taxonomy" id="2268024"/>
    <lineage>
        <taxon>Bacteria</taxon>
        <taxon>Pseudomonadati</taxon>
        <taxon>Pseudomonadota</taxon>
        <taxon>Betaproteobacteria</taxon>
        <taxon>Burkholderiales</taxon>
        <taxon>Burkholderiaceae</taxon>
        <taxon>Ephemeroptericola</taxon>
    </lineage>
</organism>
<evidence type="ECO:0000256" key="2">
    <source>
        <dbReference type="ARBA" id="ARBA00023125"/>
    </source>
</evidence>
<dbReference type="SMART" id="SM00421">
    <property type="entry name" value="HTH_LUXR"/>
    <property type="match status" value="1"/>
</dbReference>
<dbReference type="AlphaFoldDB" id="A0A345DCW0"/>
<dbReference type="EMBL" id="CP031124">
    <property type="protein sequence ID" value="AXF86198.1"/>
    <property type="molecule type" value="Genomic_DNA"/>
</dbReference>
<proteinExistence type="predicted"/>
<dbReference type="InterPro" id="IPR036388">
    <property type="entry name" value="WH-like_DNA-bd_sf"/>
</dbReference>
<feature type="domain" description="Response regulatory" evidence="5">
    <location>
        <begin position="7"/>
        <end position="123"/>
    </location>
</feature>
<dbReference type="GO" id="GO:0006355">
    <property type="term" value="P:regulation of DNA-templated transcription"/>
    <property type="evidence" value="ECO:0007669"/>
    <property type="project" value="InterPro"/>
</dbReference>
<dbReference type="Gene3D" id="1.10.10.10">
    <property type="entry name" value="Winged helix-like DNA-binding domain superfamily/Winged helix DNA-binding domain"/>
    <property type="match status" value="1"/>
</dbReference>
<dbReference type="CDD" id="cd06170">
    <property type="entry name" value="LuxR_C_like"/>
    <property type="match status" value="1"/>
</dbReference>
<dbReference type="Gene3D" id="3.40.50.2300">
    <property type="match status" value="1"/>
</dbReference>
<dbReference type="InterPro" id="IPR001789">
    <property type="entry name" value="Sig_transdc_resp-reg_receiver"/>
</dbReference>
<gene>
    <name evidence="6" type="primary">exaE</name>
    <name evidence="6" type="ORF">DTO96_101944</name>
</gene>
<dbReference type="RefSeq" id="WP_114563299.1">
    <property type="nucleotide sequence ID" value="NZ_CP031124.1"/>
</dbReference>